<organism evidence="1 2">
    <name type="scientific">Sphingobium yanoikuyae</name>
    <name type="common">Sphingomonas yanoikuyae</name>
    <dbReference type="NCBI Taxonomy" id="13690"/>
    <lineage>
        <taxon>Bacteria</taxon>
        <taxon>Pseudomonadati</taxon>
        <taxon>Pseudomonadota</taxon>
        <taxon>Alphaproteobacteria</taxon>
        <taxon>Sphingomonadales</taxon>
        <taxon>Sphingomonadaceae</taxon>
        <taxon>Sphingobium</taxon>
    </lineage>
</organism>
<evidence type="ECO:0000313" key="1">
    <source>
        <dbReference type="EMBL" id="KEZ17669.1"/>
    </source>
</evidence>
<protein>
    <submittedName>
        <fullName evidence="1">Uncharacterized protein</fullName>
    </submittedName>
</protein>
<dbReference type="EMBL" id="JGVR01000020">
    <property type="protein sequence ID" value="KEZ17669.1"/>
    <property type="molecule type" value="Genomic_DNA"/>
</dbReference>
<proteinExistence type="predicted"/>
<dbReference type="eggNOG" id="ENOG5030YT1">
    <property type="taxonomic scope" value="Bacteria"/>
</dbReference>
<gene>
    <name evidence="1" type="ORF">CP98_03152</name>
</gene>
<reference evidence="1 2" key="1">
    <citation type="submission" date="2014-03" db="EMBL/GenBank/DDBJ databases">
        <title>Genome sequence of Sphingobium yanoikuyae B1.</title>
        <authorList>
            <person name="Gan H.M."/>
            <person name="Gan H.Y."/>
            <person name="Savka M.A."/>
        </authorList>
    </citation>
    <scope>NUCLEOTIDE SEQUENCE [LARGE SCALE GENOMIC DNA]</scope>
    <source>
        <strain evidence="1 2">B1</strain>
    </source>
</reference>
<dbReference type="RefSeq" id="WP_037520757.1">
    <property type="nucleotide sequence ID" value="NZ_JGVR01000020.1"/>
</dbReference>
<dbReference type="AlphaFoldDB" id="A0A084EI77"/>
<evidence type="ECO:0000313" key="2">
    <source>
        <dbReference type="Proteomes" id="UP000028534"/>
    </source>
</evidence>
<dbReference type="PATRIC" id="fig|13690.10.peg.3231"/>
<dbReference type="Proteomes" id="UP000028534">
    <property type="component" value="Unassembled WGS sequence"/>
</dbReference>
<comment type="caution">
    <text evidence="1">The sequence shown here is derived from an EMBL/GenBank/DDBJ whole genome shotgun (WGS) entry which is preliminary data.</text>
</comment>
<name>A0A084EI77_SPHYA</name>
<sequence length="75" mass="8263">MIKVSDDLIVNPVHVASISWDRGHTYTAMIVTMADGTKHRVRHDPYSLGGTDCYKAEAQIVAGYEKALEAAERMA</sequence>
<accession>A0A084EI77</accession>